<organism evidence="2 3">
    <name type="scientific">Araneus ventricosus</name>
    <name type="common">Orbweaver spider</name>
    <name type="synonym">Epeira ventricosa</name>
    <dbReference type="NCBI Taxonomy" id="182803"/>
    <lineage>
        <taxon>Eukaryota</taxon>
        <taxon>Metazoa</taxon>
        <taxon>Ecdysozoa</taxon>
        <taxon>Arthropoda</taxon>
        <taxon>Chelicerata</taxon>
        <taxon>Arachnida</taxon>
        <taxon>Araneae</taxon>
        <taxon>Araneomorphae</taxon>
        <taxon>Entelegynae</taxon>
        <taxon>Araneoidea</taxon>
        <taxon>Araneidae</taxon>
        <taxon>Araneus</taxon>
    </lineage>
</organism>
<comment type="caution">
    <text evidence="2">The sequence shown here is derived from an EMBL/GenBank/DDBJ whole genome shotgun (WGS) entry which is preliminary data.</text>
</comment>
<evidence type="ECO:0000256" key="1">
    <source>
        <dbReference type="SAM" id="MobiDB-lite"/>
    </source>
</evidence>
<evidence type="ECO:0000313" key="2">
    <source>
        <dbReference type="EMBL" id="GBO12946.1"/>
    </source>
</evidence>
<feature type="compositionally biased region" description="Basic and acidic residues" evidence="1">
    <location>
        <begin position="85"/>
        <end position="95"/>
    </location>
</feature>
<feature type="region of interest" description="Disordered" evidence="1">
    <location>
        <begin position="62"/>
        <end position="127"/>
    </location>
</feature>
<gene>
    <name evidence="2" type="ORF">AVEN_210741_1</name>
</gene>
<evidence type="ECO:0000313" key="3">
    <source>
        <dbReference type="Proteomes" id="UP000499080"/>
    </source>
</evidence>
<dbReference type="EMBL" id="BGPR01037379">
    <property type="protein sequence ID" value="GBO12946.1"/>
    <property type="molecule type" value="Genomic_DNA"/>
</dbReference>
<dbReference type="Proteomes" id="UP000499080">
    <property type="component" value="Unassembled WGS sequence"/>
</dbReference>
<keyword evidence="3" id="KW-1185">Reference proteome</keyword>
<dbReference type="AlphaFoldDB" id="A0A4Y2UMP1"/>
<name>A0A4Y2UMP1_ARAVE</name>
<reference evidence="2 3" key="1">
    <citation type="journal article" date="2019" name="Sci. Rep.">
        <title>Orb-weaving spider Araneus ventricosus genome elucidates the spidroin gene catalogue.</title>
        <authorList>
            <person name="Kono N."/>
            <person name="Nakamura H."/>
            <person name="Ohtoshi R."/>
            <person name="Moran D.A.P."/>
            <person name="Shinohara A."/>
            <person name="Yoshida Y."/>
            <person name="Fujiwara M."/>
            <person name="Mori M."/>
            <person name="Tomita M."/>
            <person name="Arakawa K."/>
        </authorList>
    </citation>
    <scope>NUCLEOTIDE SEQUENCE [LARGE SCALE GENOMIC DNA]</scope>
</reference>
<protein>
    <submittedName>
        <fullName evidence="2">Uncharacterized protein</fullName>
    </submittedName>
</protein>
<proteinExistence type="predicted"/>
<accession>A0A4Y2UMP1</accession>
<sequence length="127" mass="14365">MVLRMELVSERSNAVQIRNLTDTLLVTNGPLMFVRGLPINLAPKLISRLLGKRNYSRLYKYTLTGRTTRTRRGRDSTRTRRGRDHTHSKGRDSHTHSKGQGPHTHSKGQGLHTHSKGQGLHTHSKAI</sequence>